<dbReference type="RefSeq" id="WP_185898872.1">
    <property type="nucleotide sequence ID" value="NZ_JACLZK010000002.1"/>
</dbReference>
<dbReference type="Gene3D" id="3.90.1720.10">
    <property type="entry name" value="endopeptidase domain like (from Nostoc punctiforme)"/>
    <property type="match status" value="1"/>
</dbReference>
<evidence type="ECO:0000256" key="2">
    <source>
        <dbReference type="ARBA" id="ARBA00022670"/>
    </source>
</evidence>
<accession>A0A842JE77</accession>
<gene>
    <name evidence="7" type="ORF">H7R39_08770</name>
</gene>
<name>A0A842JE77_9BACT</name>
<protein>
    <submittedName>
        <fullName evidence="7">C40 family peptidase</fullName>
    </submittedName>
</protein>
<dbReference type="GO" id="GO:0006508">
    <property type="term" value="P:proteolysis"/>
    <property type="evidence" value="ECO:0007669"/>
    <property type="project" value="UniProtKB-KW"/>
</dbReference>
<feature type="signal peptide" evidence="5">
    <location>
        <begin position="1"/>
        <end position="27"/>
    </location>
</feature>
<dbReference type="SUPFAM" id="SSF54001">
    <property type="entry name" value="Cysteine proteinases"/>
    <property type="match status" value="1"/>
</dbReference>
<evidence type="ECO:0000256" key="1">
    <source>
        <dbReference type="ARBA" id="ARBA00007074"/>
    </source>
</evidence>
<evidence type="ECO:0000313" key="7">
    <source>
        <dbReference type="EMBL" id="MBC2883344.1"/>
    </source>
</evidence>
<feature type="domain" description="NlpC/P60" evidence="6">
    <location>
        <begin position="103"/>
        <end position="221"/>
    </location>
</feature>
<keyword evidence="5" id="KW-0732">Signal</keyword>
<evidence type="ECO:0000313" key="8">
    <source>
        <dbReference type="Proteomes" id="UP000552683"/>
    </source>
</evidence>
<keyword evidence="4" id="KW-0788">Thiol protease</keyword>
<keyword evidence="3" id="KW-0378">Hydrolase</keyword>
<dbReference type="EMBL" id="JACLZK010000002">
    <property type="protein sequence ID" value="MBC2883344.1"/>
    <property type="molecule type" value="Genomic_DNA"/>
</dbReference>
<dbReference type="GO" id="GO:0008234">
    <property type="term" value="F:cysteine-type peptidase activity"/>
    <property type="evidence" value="ECO:0007669"/>
    <property type="project" value="UniProtKB-KW"/>
</dbReference>
<dbReference type="InterPro" id="IPR038765">
    <property type="entry name" value="Papain-like_cys_pep_sf"/>
</dbReference>
<evidence type="ECO:0000256" key="5">
    <source>
        <dbReference type="SAM" id="SignalP"/>
    </source>
</evidence>
<dbReference type="InterPro" id="IPR000064">
    <property type="entry name" value="NLP_P60_dom"/>
</dbReference>
<evidence type="ECO:0000256" key="4">
    <source>
        <dbReference type="ARBA" id="ARBA00022807"/>
    </source>
</evidence>
<proteinExistence type="inferred from homology"/>
<organism evidence="7 8">
    <name type="scientific">Campylobacter massiliensis</name>
    <dbReference type="NCBI Taxonomy" id="2762557"/>
    <lineage>
        <taxon>Bacteria</taxon>
        <taxon>Pseudomonadati</taxon>
        <taxon>Campylobacterota</taxon>
        <taxon>Epsilonproteobacteria</taxon>
        <taxon>Campylobacterales</taxon>
        <taxon>Campylobacteraceae</taxon>
        <taxon>Campylobacter</taxon>
    </lineage>
</organism>
<dbReference type="Proteomes" id="UP000552683">
    <property type="component" value="Unassembled WGS sequence"/>
</dbReference>
<keyword evidence="8" id="KW-1185">Reference proteome</keyword>
<sequence length="258" mass="28690">MFIKSKIKTKQIHALFLAAFISGCANVSPSAPKNEASVATQTKQSQIQTAMPAEKGQIQVATSLEKDKAQNSGSETMQSKVGDRFNVKEKALLDLIQKYVGKRDGGDCSGFVTLINKKFNRDFFDEKELDKFYTKRGLKSEAMFKLYESKNLIAFDDPQVGDLIFFNNTTRGTKNNKKAKIITHVGIVSSVEKDGTVAFTHHTKGKNMVDFMNLNNKNTRKKGNKELNSYVVSCKNKSTSCLASNRFSGFGKASVRRN</sequence>
<evidence type="ECO:0000256" key="3">
    <source>
        <dbReference type="ARBA" id="ARBA00022801"/>
    </source>
</evidence>
<reference evidence="7 8" key="1">
    <citation type="submission" date="2020-08" db="EMBL/GenBank/DDBJ databases">
        <title>Complete genome and description of Campylobacter massiliensis Marseille-Q3452 sp. nov.</title>
        <authorList>
            <person name="Antezack A."/>
        </authorList>
    </citation>
    <scope>NUCLEOTIDE SEQUENCE [LARGE SCALE GENOMIC DNA]</scope>
    <source>
        <strain evidence="7 8">Marseille-Q3452</strain>
    </source>
</reference>
<comment type="caution">
    <text evidence="7">The sequence shown here is derived from an EMBL/GenBank/DDBJ whole genome shotgun (WGS) entry which is preliminary data.</text>
</comment>
<keyword evidence="2" id="KW-0645">Protease</keyword>
<comment type="similarity">
    <text evidence="1">Belongs to the peptidase C40 family.</text>
</comment>
<feature type="chain" id="PRO_5032762983" evidence="5">
    <location>
        <begin position="28"/>
        <end position="258"/>
    </location>
</feature>
<evidence type="ECO:0000259" key="6">
    <source>
        <dbReference type="Pfam" id="PF00877"/>
    </source>
</evidence>
<dbReference type="AlphaFoldDB" id="A0A842JE77"/>
<dbReference type="PROSITE" id="PS51257">
    <property type="entry name" value="PROKAR_LIPOPROTEIN"/>
    <property type="match status" value="1"/>
</dbReference>
<dbReference type="Pfam" id="PF00877">
    <property type="entry name" value="NLPC_P60"/>
    <property type="match status" value="1"/>
</dbReference>